<sequence length="193" mass="21628">MAEAAPSETCAQLDEAILDVQRRIAAPPQRLDQAHDPAKLEAQLRECVEQHRVLLGELEAELELEKRDCEDHKASLQELQQMAQALTKPPPRLASDAQAPELLRMLVNVTEAAFTEKELCVQLRLLLEHLMNAIWDTPSDPYVSTKGCDPAVLAFLQRARITEAHPSEPSAVRLVAFHEPMPDPSMIRPTLYK</sequence>
<keyword evidence="10" id="KW-1185">Reference proteome</keyword>
<evidence type="ECO:0000256" key="1">
    <source>
        <dbReference type="ARBA" id="ARBA00004123"/>
    </source>
</evidence>
<dbReference type="GO" id="GO:0000070">
    <property type="term" value="P:mitotic sister chromatid segregation"/>
    <property type="evidence" value="ECO:0007669"/>
    <property type="project" value="TreeGrafter"/>
</dbReference>
<dbReference type="InterPro" id="IPR020993">
    <property type="entry name" value="Centromere_CenpK"/>
</dbReference>
<evidence type="ECO:0000256" key="4">
    <source>
        <dbReference type="ARBA" id="ARBA00022454"/>
    </source>
</evidence>
<gene>
    <name evidence="9" type="ORF">MSYG_1189</name>
</gene>
<keyword evidence="4" id="KW-0158">Chromosome</keyword>
<keyword evidence="7" id="KW-0137">Centromere</keyword>
<evidence type="ECO:0000256" key="5">
    <source>
        <dbReference type="ARBA" id="ARBA00023054"/>
    </source>
</evidence>
<keyword evidence="6" id="KW-0539">Nucleus</keyword>
<dbReference type="GO" id="GO:0000775">
    <property type="term" value="C:chromosome, centromeric region"/>
    <property type="evidence" value="ECO:0007669"/>
    <property type="project" value="UniProtKB-SubCell"/>
</dbReference>
<dbReference type="OrthoDB" id="9445768at2759"/>
<dbReference type="GO" id="GO:0005634">
    <property type="term" value="C:nucleus"/>
    <property type="evidence" value="ECO:0007669"/>
    <property type="project" value="UniProtKB-SubCell"/>
</dbReference>
<dbReference type="GO" id="GO:0051382">
    <property type="term" value="P:kinetochore assembly"/>
    <property type="evidence" value="ECO:0007669"/>
    <property type="project" value="InterPro"/>
</dbReference>
<evidence type="ECO:0000256" key="3">
    <source>
        <dbReference type="ARBA" id="ARBA00005795"/>
    </source>
</evidence>
<dbReference type="Proteomes" id="UP000186303">
    <property type="component" value="Chromosome 2"/>
</dbReference>
<dbReference type="VEuPathDB" id="FungiDB:MSYG_1189"/>
<evidence type="ECO:0000256" key="6">
    <source>
        <dbReference type="ARBA" id="ARBA00023242"/>
    </source>
</evidence>
<dbReference type="Pfam" id="PF11802">
    <property type="entry name" value="CENP-K"/>
    <property type="match status" value="1"/>
</dbReference>
<proteinExistence type="inferred from homology"/>
<reference evidence="10" key="1">
    <citation type="journal article" date="2017" name="Nucleic Acids Res.">
        <title>Proteogenomics produces comprehensive and highly accurate protein-coding gene annotation in a complete genome assembly of Malassezia sympodialis.</title>
        <authorList>
            <person name="Zhu Y."/>
            <person name="Engstroem P.G."/>
            <person name="Tellgren-Roth C."/>
            <person name="Baudo C.D."/>
            <person name="Kennell J.C."/>
            <person name="Sun S."/>
            <person name="Billmyre R.B."/>
            <person name="Schroeder M.S."/>
            <person name="Andersson A."/>
            <person name="Holm T."/>
            <person name="Sigurgeirsson B."/>
            <person name="Wu G."/>
            <person name="Sankaranarayanan S.R."/>
            <person name="Siddharthan R."/>
            <person name="Sanyal K."/>
            <person name="Lundeberg J."/>
            <person name="Nystedt B."/>
            <person name="Boekhout T."/>
            <person name="Dawson T.L. Jr."/>
            <person name="Heitman J."/>
            <person name="Scheynius A."/>
            <person name="Lehtioe J."/>
        </authorList>
    </citation>
    <scope>NUCLEOTIDE SEQUENCE [LARGE SCALE GENOMIC DNA]</scope>
    <source>
        <strain evidence="10">ATCC 42132</strain>
    </source>
</reference>
<organism evidence="9 10">
    <name type="scientific">Malassezia sympodialis (strain ATCC 42132)</name>
    <name type="common">Atopic eczema-associated yeast</name>
    <dbReference type="NCBI Taxonomy" id="1230383"/>
    <lineage>
        <taxon>Eukaryota</taxon>
        <taxon>Fungi</taxon>
        <taxon>Dikarya</taxon>
        <taxon>Basidiomycota</taxon>
        <taxon>Ustilaginomycotina</taxon>
        <taxon>Malasseziomycetes</taxon>
        <taxon>Malasseziales</taxon>
        <taxon>Malasseziaceae</taxon>
        <taxon>Malassezia</taxon>
    </lineage>
</organism>
<feature type="coiled-coil region" evidence="8">
    <location>
        <begin position="48"/>
        <end position="82"/>
    </location>
</feature>
<evidence type="ECO:0000256" key="8">
    <source>
        <dbReference type="SAM" id="Coils"/>
    </source>
</evidence>
<dbReference type="AlphaFoldDB" id="A0A1M8A301"/>
<dbReference type="PANTHER" id="PTHR14401:SF6">
    <property type="entry name" value="CENTROMERE PROTEIN K"/>
    <property type="match status" value="1"/>
</dbReference>
<accession>A0A1M8A301</accession>
<evidence type="ECO:0000313" key="10">
    <source>
        <dbReference type="Proteomes" id="UP000186303"/>
    </source>
</evidence>
<comment type="subcellular location">
    <subcellularLocation>
        <location evidence="2">Chromosome</location>
        <location evidence="2">Centromere</location>
    </subcellularLocation>
    <subcellularLocation>
        <location evidence="1">Nucleus</location>
    </subcellularLocation>
</comment>
<evidence type="ECO:0000313" key="9">
    <source>
        <dbReference type="EMBL" id="SHO76850.1"/>
    </source>
</evidence>
<evidence type="ECO:0000256" key="7">
    <source>
        <dbReference type="ARBA" id="ARBA00023328"/>
    </source>
</evidence>
<dbReference type="PANTHER" id="PTHR14401">
    <property type="entry name" value="CENTROMERE PROTEIN K"/>
    <property type="match status" value="1"/>
</dbReference>
<comment type="similarity">
    <text evidence="3">Belongs to the CENP-K/MCM22 family.</text>
</comment>
<name>A0A1M8A301_MALS4</name>
<evidence type="ECO:0000256" key="2">
    <source>
        <dbReference type="ARBA" id="ARBA00004584"/>
    </source>
</evidence>
<keyword evidence="5 8" id="KW-0175">Coiled coil</keyword>
<protein>
    <submittedName>
        <fullName evidence="9">Uncharacterized protein</fullName>
    </submittedName>
</protein>
<dbReference type="EMBL" id="LT671822">
    <property type="protein sequence ID" value="SHO76850.1"/>
    <property type="molecule type" value="Genomic_DNA"/>
</dbReference>